<gene>
    <name evidence="1" type="ORF">AYBTSS11_LOCUS595</name>
</gene>
<evidence type="ECO:0000313" key="2">
    <source>
        <dbReference type="Proteomes" id="UP001189624"/>
    </source>
</evidence>
<dbReference type="Gramene" id="rna-AYBTSS11_LOCUS595">
    <property type="protein sequence ID" value="CAJ1799266.1"/>
    <property type="gene ID" value="gene-AYBTSS11_LOCUS595"/>
</dbReference>
<proteinExistence type="predicted"/>
<dbReference type="EMBL" id="OY731398">
    <property type="protein sequence ID" value="CAJ1799266.1"/>
    <property type="molecule type" value="Genomic_DNA"/>
</dbReference>
<sequence length="50" mass="5920">MEEGQGVDLQKFLYKVQRPRYVHLMLPANHGESSFENLEKNACIPNHRFF</sequence>
<organism evidence="1 2">
    <name type="scientific">Sphenostylis stenocarpa</name>
    <dbReference type="NCBI Taxonomy" id="92480"/>
    <lineage>
        <taxon>Eukaryota</taxon>
        <taxon>Viridiplantae</taxon>
        <taxon>Streptophyta</taxon>
        <taxon>Embryophyta</taxon>
        <taxon>Tracheophyta</taxon>
        <taxon>Spermatophyta</taxon>
        <taxon>Magnoliopsida</taxon>
        <taxon>eudicotyledons</taxon>
        <taxon>Gunneridae</taxon>
        <taxon>Pentapetalae</taxon>
        <taxon>rosids</taxon>
        <taxon>fabids</taxon>
        <taxon>Fabales</taxon>
        <taxon>Fabaceae</taxon>
        <taxon>Papilionoideae</taxon>
        <taxon>50 kb inversion clade</taxon>
        <taxon>NPAAA clade</taxon>
        <taxon>indigoferoid/millettioid clade</taxon>
        <taxon>Phaseoleae</taxon>
        <taxon>Sphenostylis</taxon>
    </lineage>
</organism>
<dbReference type="AlphaFoldDB" id="A0AA86V544"/>
<dbReference type="Proteomes" id="UP001189624">
    <property type="component" value="Chromosome 1"/>
</dbReference>
<keyword evidence="2" id="KW-1185">Reference proteome</keyword>
<reference evidence="1" key="1">
    <citation type="submission" date="2023-10" db="EMBL/GenBank/DDBJ databases">
        <authorList>
            <person name="Domelevo Entfellner J.-B."/>
        </authorList>
    </citation>
    <scope>NUCLEOTIDE SEQUENCE</scope>
</reference>
<accession>A0AA86V544</accession>
<name>A0AA86V544_9FABA</name>
<evidence type="ECO:0000313" key="1">
    <source>
        <dbReference type="EMBL" id="CAJ1799266.1"/>
    </source>
</evidence>
<protein>
    <submittedName>
        <fullName evidence="1">Uncharacterized protein</fullName>
    </submittedName>
</protein>